<dbReference type="EMBL" id="CP065748">
    <property type="protein sequence ID" value="QPS81271.1"/>
    <property type="molecule type" value="Genomic_DNA"/>
</dbReference>
<dbReference type="EC" id="2.7.13.3" evidence="2"/>
<dbReference type="PANTHER" id="PTHR43047">
    <property type="entry name" value="TWO-COMPONENT HISTIDINE PROTEIN KINASE"/>
    <property type="match status" value="1"/>
</dbReference>
<keyword evidence="4" id="KW-0808">Transferase</keyword>
<evidence type="ECO:0000256" key="5">
    <source>
        <dbReference type="ARBA" id="ARBA00022777"/>
    </source>
</evidence>
<dbReference type="Pfam" id="PF14361">
    <property type="entry name" value="RsbRD_N"/>
    <property type="match status" value="1"/>
</dbReference>
<dbReference type="Gene3D" id="3.30.565.10">
    <property type="entry name" value="Histidine kinase-like ATPase, C-terminal domain"/>
    <property type="match status" value="1"/>
</dbReference>
<proteinExistence type="predicted"/>
<dbReference type="Pfam" id="PF02518">
    <property type="entry name" value="HATPase_c"/>
    <property type="match status" value="1"/>
</dbReference>
<dbReference type="GO" id="GO:0000155">
    <property type="term" value="F:phosphorelay sensor kinase activity"/>
    <property type="evidence" value="ECO:0007669"/>
    <property type="project" value="InterPro"/>
</dbReference>
<dbReference type="EMBL" id="FNPE01000002">
    <property type="protein sequence ID" value="SDX99656.1"/>
    <property type="molecule type" value="Genomic_DNA"/>
</dbReference>
<dbReference type="GO" id="GO:0009927">
    <property type="term" value="F:histidine phosphotransfer kinase activity"/>
    <property type="evidence" value="ECO:0007669"/>
    <property type="project" value="TreeGrafter"/>
</dbReference>
<dbReference type="InterPro" id="IPR004358">
    <property type="entry name" value="Sig_transdc_His_kin-like_C"/>
</dbReference>
<evidence type="ECO:0000259" key="6">
    <source>
        <dbReference type="PROSITE" id="PS50109"/>
    </source>
</evidence>
<name>A0A1H3G8Q3_9BURK</name>
<dbReference type="SMART" id="SM00388">
    <property type="entry name" value="HisKA"/>
    <property type="match status" value="1"/>
</dbReference>
<dbReference type="KEGG" id="dla:I6G47_30665"/>
<dbReference type="SUPFAM" id="SSF55874">
    <property type="entry name" value="ATPase domain of HSP90 chaperone/DNA topoisomerase II/histidine kinase"/>
    <property type="match status" value="1"/>
</dbReference>
<evidence type="ECO:0000256" key="2">
    <source>
        <dbReference type="ARBA" id="ARBA00012438"/>
    </source>
</evidence>
<evidence type="ECO:0000313" key="9">
    <source>
        <dbReference type="Proteomes" id="UP000183417"/>
    </source>
</evidence>
<accession>A0A1H3G8Q3</accession>
<reference evidence="7 10" key="2">
    <citation type="submission" date="2020-12" db="EMBL/GenBank/DDBJ databases">
        <title>FDA dAtabase for Regulatory Grade micrObial Sequences (FDA-ARGOS): Supporting development and validation of Infectious Disease Dx tests.</title>
        <authorList>
            <person name="Sproer C."/>
            <person name="Gronow S."/>
            <person name="Severitt S."/>
            <person name="Schroder I."/>
            <person name="Tallon L."/>
            <person name="Sadzewicz L."/>
            <person name="Zhao X."/>
            <person name="Boylan J."/>
            <person name="Ott S."/>
            <person name="Bowen H."/>
            <person name="Vavikolanu K."/>
            <person name="Mehta A."/>
            <person name="Aluvathingal J."/>
            <person name="Nadendla S."/>
            <person name="Lowell S."/>
            <person name="Myers T."/>
            <person name="Yan Y."/>
            <person name="Sichtig H."/>
        </authorList>
    </citation>
    <scope>NUCLEOTIDE SEQUENCE [LARGE SCALE GENOMIC DNA]</scope>
    <source>
        <strain evidence="7 10">FDAARGOS_890</strain>
    </source>
</reference>
<dbReference type="PANTHER" id="PTHR43047:SF72">
    <property type="entry name" value="OSMOSENSING HISTIDINE PROTEIN KINASE SLN1"/>
    <property type="match status" value="1"/>
</dbReference>
<gene>
    <name evidence="7" type="ORF">I6G47_30665</name>
    <name evidence="8" type="ORF">SAMN05421547_102119</name>
</gene>
<feature type="domain" description="Histidine kinase" evidence="6">
    <location>
        <begin position="185"/>
        <end position="429"/>
    </location>
</feature>
<evidence type="ECO:0000313" key="10">
    <source>
        <dbReference type="Proteomes" id="UP000595064"/>
    </source>
</evidence>
<dbReference type="SMART" id="SM00387">
    <property type="entry name" value="HATPase_c"/>
    <property type="match status" value="1"/>
</dbReference>
<protein>
    <recommendedName>
        <fullName evidence="2">histidine kinase</fullName>
        <ecNumber evidence="2">2.7.13.3</ecNumber>
    </recommendedName>
</protein>
<dbReference type="GO" id="GO:0005886">
    <property type="term" value="C:plasma membrane"/>
    <property type="evidence" value="ECO:0007669"/>
    <property type="project" value="TreeGrafter"/>
</dbReference>
<evidence type="ECO:0000256" key="4">
    <source>
        <dbReference type="ARBA" id="ARBA00022679"/>
    </source>
</evidence>
<dbReference type="AlphaFoldDB" id="A0A1H3G8Q3"/>
<reference evidence="8 9" key="1">
    <citation type="submission" date="2016-10" db="EMBL/GenBank/DDBJ databases">
        <authorList>
            <person name="de Groot N.N."/>
        </authorList>
    </citation>
    <scope>NUCLEOTIDE SEQUENCE [LARGE SCALE GENOMIC DNA]</scope>
    <source>
        <strain evidence="8 9">LMG 24775</strain>
    </source>
</reference>
<sequence>MTSQGNELCILADALEAQREGLLQTWRKAVRRDPALTAGEALPRTQLNDHIPAVLAAFEQQLRTLGGAPADTAEPPGDGEQAAAHGLHRWQQGYDLHEVVRELGLLNEVMVAQLEDYAQGRPDAHVAMPVARKAWAATYTRDVQDSSTQYFRLQQQEAEGHVRDLEAALHDLSALDLQRSQLWEQVAHDLRSNVGVVANVTHGLGMQHAPAQSREKLLRMLDRNVQSLRHLLDDVTELAKLHAGREHRQLTSFDAAQVITHLCEGLQALANDRGLYLHLQGPGTMPVEGDALKLRRIAQNLVLNALKYTQEGGVTVKWALGDGEDQRRWMLSIGDTGPGMEPAAPLVAALKHATDLDPSGHLTSAASAEVRAGGEPRPGVAAARYRSGAGEGIGLSIVKRLAELLDATIEVQSAAQTGTTFLLLFPLRYADE</sequence>
<dbReference type="InterPro" id="IPR005467">
    <property type="entry name" value="His_kinase_dom"/>
</dbReference>
<dbReference type="PRINTS" id="PR00344">
    <property type="entry name" value="BCTRLSENSOR"/>
</dbReference>
<dbReference type="InterPro" id="IPR003661">
    <property type="entry name" value="HisK_dim/P_dom"/>
</dbReference>
<dbReference type="PROSITE" id="PS50109">
    <property type="entry name" value="HIS_KIN"/>
    <property type="match status" value="1"/>
</dbReference>
<evidence type="ECO:0000256" key="3">
    <source>
        <dbReference type="ARBA" id="ARBA00022553"/>
    </source>
</evidence>
<dbReference type="RefSeq" id="WP_016447612.1">
    <property type="nucleotide sequence ID" value="NZ_CP069318.1"/>
</dbReference>
<dbReference type="InterPro" id="IPR025751">
    <property type="entry name" value="RsbRD_N_dom"/>
</dbReference>
<dbReference type="Proteomes" id="UP000595064">
    <property type="component" value="Chromosome"/>
</dbReference>
<dbReference type="Gene3D" id="1.10.287.130">
    <property type="match status" value="1"/>
</dbReference>
<comment type="catalytic activity">
    <reaction evidence="1">
        <text>ATP + protein L-histidine = ADP + protein N-phospho-L-histidine.</text>
        <dbReference type="EC" id="2.7.13.3"/>
    </reaction>
</comment>
<evidence type="ECO:0000313" key="8">
    <source>
        <dbReference type="EMBL" id="SDX99656.1"/>
    </source>
</evidence>
<evidence type="ECO:0000256" key="1">
    <source>
        <dbReference type="ARBA" id="ARBA00000085"/>
    </source>
</evidence>
<dbReference type="GeneID" id="94690933"/>
<dbReference type="SUPFAM" id="SSF47384">
    <property type="entry name" value="Homodimeric domain of signal transducing histidine kinase"/>
    <property type="match status" value="1"/>
</dbReference>
<dbReference type="InterPro" id="IPR003594">
    <property type="entry name" value="HATPase_dom"/>
</dbReference>
<keyword evidence="3" id="KW-0597">Phosphoprotein</keyword>
<keyword evidence="5 8" id="KW-0418">Kinase</keyword>
<dbReference type="InterPro" id="IPR036890">
    <property type="entry name" value="HATPase_C_sf"/>
</dbReference>
<dbReference type="Proteomes" id="UP000183417">
    <property type="component" value="Unassembled WGS sequence"/>
</dbReference>
<keyword evidence="10" id="KW-1185">Reference proteome</keyword>
<dbReference type="InterPro" id="IPR036097">
    <property type="entry name" value="HisK_dim/P_sf"/>
</dbReference>
<organism evidence="8 9">
    <name type="scientific">Delftia lacustris</name>
    <dbReference type="NCBI Taxonomy" id="558537"/>
    <lineage>
        <taxon>Bacteria</taxon>
        <taxon>Pseudomonadati</taxon>
        <taxon>Pseudomonadota</taxon>
        <taxon>Betaproteobacteria</taxon>
        <taxon>Burkholderiales</taxon>
        <taxon>Comamonadaceae</taxon>
        <taxon>Delftia</taxon>
    </lineage>
</organism>
<evidence type="ECO:0000313" key="7">
    <source>
        <dbReference type="EMBL" id="QPS81271.1"/>
    </source>
</evidence>